<comment type="caution">
    <text evidence="13">The sequence shown here is derived from an EMBL/GenBank/DDBJ whole genome shotgun (WGS) entry which is preliminary data.</text>
</comment>
<evidence type="ECO:0000256" key="10">
    <source>
        <dbReference type="PIRSR" id="PIRSR600821-50"/>
    </source>
</evidence>
<evidence type="ECO:0000256" key="9">
    <source>
        <dbReference type="HAMAP-Rule" id="MF_01201"/>
    </source>
</evidence>
<evidence type="ECO:0000256" key="5">
    <source>
        <dbReference type="ARBA" id="ARBA00013089"/>
    </source>
</evidence>
<dbReference type="PRINTS" id="PR00992">
    <property type="entry name" value="ALARACEMASE"/>
</dbReference>
<comment type="catalytic activity">
    <reaction evidence="1 9">
        <text>L-alanine = D-alanine</text>
        <dbReference type="Rhea" id="RHEA:20249"/>
        <dbReference type="ChEBI" id="CHEBI:57416"/>
        <dbReference type="ChEBI" id="CHEBI:57972"/>
        <dbReference type="EC" id="5.1.1.1"/>
    </reaction>
</comment>
<dbReference type="OrthoDB" id="9813814at2"/>
<dbReference type="InterPro" id="IPR001608">
    <property type="entry name" value="Ala_racemase_N"/>
</dbReference>
<dbReference type="PANTHER" id="PTHR30511">
    <property type="entry name" value="ALANINE RACEMASE"/>
    <property type="match status" value="1"/>
</dbReference>
<comment type="pathway">
    <text evidence="8 9">Amino-acid biosynthesis; D-alanine biosynthesis; D-alanine from L-alanine: step 1/1.</text>
</comment>
<evidence type="ECO:0000256" key="7">
    <source>
        <dbReference type="ARBA" id="ARBA00023235"/>
    </source>
</evidence>
<feature type="active site" description="Proton acceptor; specific for D-alanine" evidence="9">
    <location>
        <position position="35"/>
    </location>
</feature>
<evidence type="ECO:0000256" key="3">
    <source>
        <dbReference type="ARBA" id="ARBA00004752"/>
    </source>
</evidence>
<comment type="function">
    <text evidence="9">Catalyzes the interconversion of L-alanine and D-alanine. May also act on other amino acids.</text>
</comment>
<feature type="binding site" evidence="9 11">
    <location>
        <position position="130"/>
    </location>
    <ligand>
        <name>substrate</name>
    </ligand>
</feature>
<dbReference type="NCBIfam" id="TIGR00492">
    <property type="entry name" value="alr"/>
    <property type="match status" value="1"/>
</dbReference>
<dbReference type="InterPro" id="IPR009006">
    <property type="entry name" value="Ala_racemase/Decarboxylase_C"/>
</dbReference>
<dbReference type="CDD" id="cd06827">
    <property type="entry name" value="PLPDE_III_AR_proteobact"/>
    <property type="match status" value="1"/>
</dbReference>
<protein>
    <recommendedName>
        <fullName evidence="5 9">Alanine racemase</fullName>
        <ecNumber evidence="5 9">5.1.1.1</ecNumber>
    </recommendedName>
</protein>
<dbReference type="Gene3D" id="3.20.20.10">
    <property type="entry name" value="Alanine racemase"/>
    <property type="match status" value="1"/>
</dbReference>
<dbReference type="FunFam" id="3.20.20.10:FF:000002">
    <property type="entry name" value="Alanine racemase"/>
    <property type="match status" value="1"/>
</dbReference>
<dbReference type="HAMAP" id="MF_01201">
    <property type="entry name" value="Ala_racemase"/>
    <property type="match status" value="1"/>
</dbReference>
<dbReference type="InterPro" id="IPR000821">
    <property type="entry name" value="Ala_racemase"/>
</dbReference>
<proteinExistence type="inferred from homology"/>
<evidence type="ECO:0000259" key="12">
    <source>
        <dbReference type="SMART" id="SM01005"/>
    </source>
</evidence>
<dbReference type="PROSITE" id="PS00395">
    <property type="entry name" value="ALANINE_RACEMASE"/>
    <property type="match status" value="1"/>
</dbReference>
<dbReference type="InterPro" id="IPR029066">
    <property type="entry name" value="PLP-binding_barrel"/>
</dbReference>
<dbReference type="AlphaFoldDB" id="A0A2U2MX68"/>
<dbReference type="Proteomes" id="UP000245474">
    <property type="component" value="Unassembled WGS sequence"/>
</dbReference>
<evidence type="ECO:0000256" key="2">
    <source>
        <dbReference type="ARBA" id="ARBA00001933"/>
    </source>
</evidence>
<dbReference type="GO" id="GO:0030632">
    <property type="term" value="P:D-alanine biosynthetic process"/>
    <property type="evidence" value="ECO:0007669"/>
    <property type="project" value="UniProtKB-UniRule"/>
</dbReference>
<evidence type="ECO:0000313" key="13">
    <source>
        <dbReference type="EMBL" id="PWG61422.1"/>
    </source>
</evidence>
<dbReference type="Pfam" id="PF01168">
    <property type="entry name" value="Ala_racemase_N"/>
    <property type="match status" value="1"/>
</dbReference>
<dbReference type="EC" id="5.1.1.1" evidence="5 9"/>
<dbReference type="InterPro" id="IPR020622">
    <property type="entry name" value="Ala_racemase_pyridoxalP-BS"/>
</dbReference>
<dbReference type="RefSeq" id="WP_109679924.1">
    <property type="nucleotide sequence ID" value="NZ_CP086615.1"/>
</dbReference>
<keyword evidence="7 9" id="KW-0413">Isomerase</keyword>
<evidence type="ECO:0000256" key="6">
    <source>
        <dbReference type="ARBA" id="ARBA00022898"/>
    </source>
</evidence>
<reference evidence="13 14" key="1">
    <citation type="submission" date="2018-05" db="EMBL/GenBank/DDBJ databases">
        <title>Spiribacter halobius sp. nov., a moderately halophilic bacterium isolated from marine solar saltern.</title>
        <authorList>
            <person name="Zheng W.-S."/>
            <person name="Lu D.-C."/>
            <person name="Du Z.-J."/>
        </authorList>
    </citation>
    <scope>NUCLEOTIDE SEQUENCE [LARGE SCALE GENOMIC DNA]</scope>
    <source>
        <strain evidence="13 14">E85</strain>
    </source>
</reference>
<feature type="active site" description="Proton acceptor; specific for L-alanine" evidence="9">
    <location>
        <position position="253"/>
    </location>
</feature>
<feature type="binding site" evidence="9 11">
    <location>
        <position position="301"/>
    </location>
    <ligand>
        <name>substrate</name>
    </ligand>
</feature>
<dbReference type="GO" id="GO:0005829">
    <property type="term" value="C:cytosol"/>
    <property type="evidence" value="ECO:0007669"/>
    <property type="project" value="TreeGrafter"/>
</dbReference>
<dbReference type="Pfam" id="PF00842">
    <property type="entry name" value="Ala_racemase_C"/>
    <property type="match status" value="1"/>
</dbReference>
<organism evidence="13 14">
    <name type="scientific">Sediminicurvatus halobius</name>
    <dbReference type="NCBI Taxonomy" id="2182432"/>
    <lineage>
        <taxon>Bacteria</taxon>
        <taxon>Pseudomonadati</taxon>
        <taxon>Pseudomonadota</taxon>
        <taxon>Gammaproteobacteria</taxon>
        <taxon>Chromatiales</taxon>
        <taxon>Ectothiorhodospiraceae</taxon>
        <taxon>Sediminicurvatus</taxon>
    </lineage>
</organism>
<keyword evidence="6 9" id="KW-0663">Pyridoxal phosphate</keyword>
<dbReference type="EMBL" id="QFFI01000035">
    <property type="protein sequence ID" value="PWG61422.1"/>
    <property type="molecule type" value="Genomic_DNA"/>
</dbReference>
<dbReference type="GO" id="GO:0008784">
    <property type="term" value="F:alanine racemase activity"/>
    <property type="evidence" value="ECO:0007669"/>
    <property type="project" value="UniProtKB-UniRule"/>
</dbReference>
<comment type="cofactor">
    <cofactor evidence="2 9 10">
        <name>pyridoxal 5'-phosphate</name>
        <dbReference type="ChEBI" id="CHEBI:597326"/>
    </cofactor>
</comment>
<evidence type="ECO:0000256" key="1">
    <source>
        <dbReference type="ARBA" id="ARBA00000316"/>
    </source>
</evidence>
<dbReference type="InterPro" id="IPR011079">
    <property type="entry name" value="Ala_racemase_C"/>
</dbReference>
<gene>
    <name evidence="13" type="primary">alr</name>
    <name evidence="13" type="ORF">DEM34_16430</name>
</gene>
<dbReference type="PANTHER" id="PTHR30511:SF4">
    <property type="entry name" value="ALANINE RACEMASE, BIOSYNTHETIC"/>
    <property type="match status" value="1"/>
</dbReference>
<keyword evidence="14" id="KW-1185">Reference proteome</keyword>
<evidence type="ECO:0000256" key="8">
    <source>
        <dbReference type="ARBA" id="ARBA00037912"/>
    </source>
</evidence>
<dbReference type="SUPFAM" id="SSF50621">
    <property type="entry name" value="Alanine racemase C-terminal domain-like"/>
    <property type="match status" value="1"/>
</dbReference>
<name>A0A2U2MX68_9GAMM</name>
<feature type="modified residue" description="N6-(pyridoxal phosphate)lysine" evidence="9 10">
    <location>
        <position position="35"/>
    </location>
</feature>
<dbReference type="SUPFAM" id="SSF51419">
    <property type="entry name" value="PLP-binding barrel"/>
    <property type="match status" value="1"/>
</dbReference>
<comment type="similarity">
    <text evidence="4 9">Belongs to the alanine racemase family.</text>
</comment>
<evidence type="ECO:0000256" key="11">
    <source>
        <dbReference type="PIRSR" id="PIRSR600821-52"/>
    </source>
</evidence>
<dbReference type="SMART" id="SM01005">
    <property type="entry name" value="Ala_racemase_C"/>
    <property type="match status" value="1"/>
</dbReference>
<feature type="domain" description="Alanine racemase C-terminal" evidence="12">
    <location>
        <begin position="232"/>
        <end position="356"/>
    </location>
</feature>
<comment type="pathway">
    <text evidence="3">Cell wall biogenesis; peptidoglycan biosynthesis.</text>
</comment>
<dbReference type="Gene3D" id="2.40.37.10">
    <property type="entry name" value="Lyase, Ornithine Decarboxylase, Chain A, domain 1"/>
    <property type="match status" value="1"/>
</dbReference>
<dbReference type="GO" id="GO:0030170">
    <property type="term" value="F:pyridoxal phosphate binding"/>
    <property type="evidence" value="ECO:0007669"/>
    <property type="project" value="UniProtKB-UniRule"/>
</dbReference>
<dbReference type="UniPathway" id="UPA00042">
    <property type="reaction ID" value="UER00497"/>
</dbReference>
<evidence type="ECO:0000313" key="14">
    <source>
        <dbReference type="Proteomes" id="UP000245474"/>
    </source>
</evidence>
<sequence>MSRVARAVIDHAALRHNLAVAREAVAPARVIAVLKANGYGHGLLGVADALREAEAFAVSCLEEALPLREAGFQQRLVLLEGPFTAAELPVFARRQLDAVVHTDWQVAAFEGARLPAPVDVWLKVDTGMGRLGFPPERAAGMAARLAAAPAVGTLRFMTHLACADDREDDTTHRQLELFDEALRGLEGERSIANSAGTLGWHGSHAQWVRPGIMLYGCQPFVDGLPAPALRPTMRLEARLIAVNHHRRGDRIGYGGTFVCPEDMPVGVASIGYGDGYPRHAPNGTPVQIRGRRAGVAGRVSMDMTCIDLRAVPEAEVGDTVVLWGEDPGVEEVAELCGTIGYELYCQVTPRVQRWHQRGG</sequence>
<accession>A0A2U2MX68</accession>
<evidence type="ECO:0000256" key="4">
    <source>
        <dbReference type="ARBA" id="ARBA00007880"/>
    </source>
</evidence>